<comment type="caution">
    <text evidence="6">The sequence shown here is derived from an EMBL/GenBank/DDBJ whole genome shotgun (WGS) entry which is preliminary data.</text>
</comment>
<dbReference type="InterPro" id="IPR050346">
    <property type="entry name" value="FMO-like"/>
</dbReference>
<dbReference type="Pfam" id="PF00743">
    <property type="entry name" value="FMO-like"/>
    <property type="match status" value="1"/>
</dbReference>
<dbReference type="InterPro" id="IPR020946">
    <property type="entry name" value="Flavin_mOase-like"/>
</dbReference>
<dbReference type="InterPro" id="IPR036188">
    <property type="entry name" value="FAD/NAD-bd_sf"/>
</dbReference>
<comment type="similarity">
    <text evidence="1">Belongs to the FMO family.</text>
</comment>
<keyword evidence="4" id="KW-0521">NADP</keyword>
<dbReference type="InterPro" id="IPR000960">
    <property type="entry name" value="Flavin_mOase"/>
</dbReference>
<evidence type="ECO:0000313" key="7">
    <source>
        <dbReference type="Proteomes" id="UP000468443"/>
    </source>
</evidence>
<dbReference type="RefSeq" id="WP_163692000.1">
    <property type="nucleotide sequence ID" value="NZ_FXTW01000001.1"/>
</dbReference>
<proteinExistence type="inferred from homology"/>
<evidence type="ECO:0000256" key="5">
    <source>
        <dbReference type="ARBA" id="ARBA00023002"/>
    </source>
</evidence>
<dbReference type="GO" id="GO:0050661">
    <property type="term" value="F:NADP binding"/>
    <property type="evidence" value="ECO:0007669"/>
    <property type="project" value="InterPro"/>
</dbReference>
<name>A0A6P0U9W3_9FLAO</name>
<gene>
    <name evidence="6" type="ORF">GWK09_05570</name>
</gene>
<dbReference type="SUPFAM" id="SSF51905">
    <property type="entry name" value="FAD/NAD(P)-binding domain"/>
    <property type="match status" value="2"/>
</dbReference>
<dbReference type="PANTHER" id="PTHR23023">
    <property type="entry name" value="DIMETHYLANILINE MONOOXYGENASE"/>
    <property type="match status" value="1"/>
</dbReference>
<reference evidence="6 7" key="1">
    <citation type="submission" date="2020-01" db="EMBL/GenBank/DDBJ databases">
        <title>Muriicola jejuensis KCTC 22299.</title>
        <authorList>
            <person name="Wang G."/>
        </authorList>
    </citation>
    <scope>NUCLEOTIDE SEQUENCE [LARGE SCALE GENOMIC DNA]</scope>
    <source>
        <strain evidence="6 7">KCTC 22299</strain>
    </source>
</reference>
<evidence type="ECO:0000256" key="3">
    <source>
        <dbReference type="ARBA" id="ARBA00022827"/>
    </source>
</evidence>
<dbReference type="EMBL" id="JAABOP010000001">
    <property type="protein sequence ID" value="NER09974.1"/>
    <property type="molecule type" value="Genomic_DNA"/>
</dbReference>
<dbReference type="AlphaFoldDB" id="A0A6P0U9W3"/>
<keyword evidence="7" id="KW-1185">Reference proteome</keyword>
<evidence type="ECO:0000256" key="2">
    <source>
        <dbReference type="ARBA" id="ARBA00022630"/>
    </source>
</evidence>
<evidence type="ECO:0000256" key="4">
    <source>
        <dbReference type="ARBA" id="ARBA00022857"/>
    </source>
</evidence>
<keyword evidence="5" id="KW-0560">Oxidoreductase</keyword>
<dbReference type="PRINTS" id="PR00370">
    <property type="entry name" value="FMOXYGENASE"/>
</dbReference>
<dbReference type="PIRSF" id="PIRSF000332">
    <property type="entry name" value="FMO"/>
    <property type="match status" value="1"/>
</dbReference>
<sequence>MMKCIVIGAGPGGIVATKELLEKGISEVVCLEQAPGLGGVFSRSYDNLVLTSSVTFSMFSDFWVGEGKNHHFWTKEEAVAYWSSYAEHYSVNDHIRFGCKVESVSQGEDEVWEVRLADGESLSCTHLVVAIGNNNVPRFPSWKEEVTEIPCYHSREYTNAAPFKGKNVLMVGGGESGSDVAYEISQVANKSWVSLRETTGWIVPRKRGDHAADVSTHRGIWDLPREYGRKLSPFVLKLERGRKDPVFDALADLNEKVKSRNGIWGIFGTKTLALPKAIAHHGCKVVGAVTRVKEGGKTLETADGVVLEDLDAIVFSTGYLNRAEFMPEGLKACDPRSMYKHIFHPDYGDKLAWIGWARPGFGSQFPIMEMQARYCALLFNGDMKLPEKEEMIRVAKEDEAMYLEQFEENAARIRSLVDYHRYMNGMARIIGCYPPLRSYFFTHPKIWLHLMYGPTQATQFRLRGPGKKVKLAHEIIEKLPISTYNHIVKAGLRGRIYFGLRSLVPPFLRPAS</sequence>
<keyword evidence="2" id="KW-0285">Flavoprotein</keyword>
<organism evidence="6 7">
    <name type="scientific">Muriicola jejuensis</name>
    <dbReference type="NCBI Taxonomy" id="504488"/>
    <lineage>
        <taxon>Bacteria</taxon>
        <taxon>Pseudomonadati</taxon>
        <taxon>Bacteroidota</taxon>
        <taxon>Flavobacteriia</taxon>
        <taxon>Flavobacteriales</taxon>
        <taxon>Flavobacteriaceae</taxon>
        <taxon>Muriicola</taxon>
    </lineage>
</organism>
<dbReference type="GO" id="GO:0004499">
    <property type="term" value="F:N,N-dimethylaniline monooxygenase activity"/>
    <property type="evidence" value="ECO:0007669"/>
    <property type="project" value="InterPro"/>
</dbReference>
<evidence type="ECO:0000256" key="1">
    <source>
        <dbReference type="ARBA" id="ARBA00009183"/>
    </source>
</evidence>
<evidence type="ECO:0000313" key="6">
    <source>
        <dbReference type="EMBL" id="NER09974.1"/>
    </source>
</evidence>
<protein>
    <submittedName>
        <fullName evidence="6">NAD(P)-binding domain-containing protein</fullName>
    </submittedName>
</protein>
<dbReference type="Proteomes" id="UP000468443">
    <property type="component" value="Unassembled WGS sequence"/>
</dbReference>
<accession>A0A6P0U9W3</accession>
<dbReference type="Gene3D" id="3.50.50.60">
    <property type="entry name" value="FAD/NAD(P)-binding domain"/>
    <property type="match status" value="1"/>
</dbReference>
<dbReference type="GO" id="GO:0050660">
    <property type="term" value="F:flavin adenine dinucleotide binding"/>
    <property type="evidence" value="ECO:0007669"/>
    <property type="project" value="InterPro"/>
</dbReference>
<keyword evidence="3" id="KW-0274">FAD</keyword>